<dbReference type="SUPFAM" id="SSF52540">
    <property type="entry name" value="P-loop containing nucleoside triphosphate hydrolases"/>
    <property type="match status" value="2"/>
</dbReference>
<dbReference type="InterPro" id="IPR027417">
    <property type="entry name" value="P-loop_NTPase"/>
</dbReference>
<dbReference type="HOGENOM" id="CLU_001370_2_1_7"/>
<dbReference type="OrthoDB" id="9809851at2"/>
<name>D0LTE9_HALO1</name>
<sequence length="827" mass="88127">MSKAKKAAKKSAKKSDTKAAKKSDTKSDTKSVKKTKSEPAGDGDARHSADSHDWIRVHGARVNNLQDVSIELPKRRLTVFTGVSGSGKSSLVFGTIAAESQRLINETYSAFVQGFMPTLARPEVDVLEGLTTAILVDQQRMGSDPRSTVGTATDANAMLRILFSRLGKPHVGSPNAFSFNVASVRASGVFSSDRGDGQAVKKTFTRTGGMCPRCEGRGNVSDIDLAQLYDDTKSLADGPFTIPGYTPGGWAERQYTDSGFFDPKKPIRKYTKKEMHDFLHKDPVKIKMGGINRTYMGLLLRLQQSFLSKDRESMQPHIRAFVDRAVTFGVCPECEGTRLSEAARSSKIAGINIADACAMEIRDLAEWVRGLDEPSVAPLLTALGHTLDSFVEIGLGYLSLDRPSGTLSGGEAQRTKMIRHLGSALTDITYVFDEPSIGLHPHDIQRMNELLLRLRDKGNTVLVVEHKPEMIAIADHVVDLGPGAGSGGGTICFEGSLEELRASGTITGRHLDDRAALKQQVREASGALEIRGASTHNLRGVDVDIPLGVLCVVTGVAGSGKSSLIHGSIPAGAEVVAIDQDPIRGSRRSNPATYTGLLDPIRKAFAKANGVKPALFSANSEGACPNCNGLGVIYTDLAMMAGVATTCEECEGKRFEVSVLDHKLGGRDISEVLAMSVSEAAAFFGEGEARTPAALKVLDRLVDVGLGYIRLGQPLPTLSGGEQQRLKLASHMAEKGGVYVLDEPTTGLHLADVEQLLALLDRLVDAGKSVIVIEHHQAVMAHADWIIDLGPGAGSEGGEIVFEGTPAQLVAARATLTGKHLAAYIGA</sequence>
<comment type="similarity">
    <text evidence="11">Belongs to the ABC transporter superfamily. UvrA family.</text>
</comment>
<keyword evidence="7" id="KW-0067">ATP-binding</keyword>
<protein>
    <recommendedName>
        <fullName evidence="12">UvrABC system protein A</fullName>
    </recommendedName>
    <alternativeName>
        <fullName evidence="13">Excinuclease ABC subunit A</fullName>
    </alternativeName>
</protein>
<feature type="compositionally biased region" description="Basic residues" evidence="14">
    <location>
        <begin position="1"/>
        <end position="12"/>
    </location>
</feature>
<dbReference type="GO" id="GO:0005737">
    <property type="term" value="C:cytoplasm"/>
    <property type="evidence" value="ECO:0007669"/>
    <property type="project" value="UniProtKB-SubCell"/>
</dbReference>
<keyword evidence="4" id="KW-0547">Nucleotide-binding</keyword>
<dbReference type="eggNOG" id="COG0178">
    <property type="taxonomic scope" value="Bacteria"/>
</dbReference>
<dbReference type="KEGG" id="hoh:Hoch_1286"/>
<dbReference type="EMBL" id="CP001804">
    <property type="protein sequence ID" value="ACY13844.1"/>
    <property type="molecule type" value="Genomic_DNA"/>
</dbReference>
<dbReference type="GO" id="GO:0004518">
    <property type="term" value="F:nuclease activity"/>
    <property type="evidence" value="ECO:0007669"/>
    <property type="project" value="UniProtKB-KW"/>
</dbReference>
<evidence type="ECO:0000313" key="16">
    <source>
        <dbReference type="EMBL" id="ACY13844.1"/>
    </source>
</evidence>
<dbReference type="Gene3D" id="1.20.1580.10">
    <property type="entry name" value="ABC transporter ATPase like domain"/>
    <property type="match status" value="2"/>
</dbReference>
<evidence type="ECO:0000256" key="14">
    <source>
        <dbReference type="SAM" id="MobiDB-lite"/>
    </source>
</evidence>
<keyword evidence="3" id="KW-0677">Repeat</keyword>
<dbReference type="Gene3D" id="1.10.8.280">
    <property type="entry name" value="ABC transporter ATPase domain-like"/>
    <property type="match status" value="1"/>
</dbReference>
<proteinExistence type="inferred from homology"/>
<dbReference type="PROSITE" id="PS50893">
    <property type="entry name" value="ABC_TRANSPORTER_2"/>
    <property type="match status" value="1"/>
</dbReference>
<feature type="region of interest" description="Disordered" evidence="14">
    <location>
        <begin position="1"/>
        <end position="50"/>
    </location>
</feature>
<evidence type="ECO:0000256" key="5">
    <source>
        <dbReference type="ARBA" id="ARBA00022763"/>
    </source>
</evidence>
<evidence type="ECO:0000259" key="15">
    <source>
        <dbReference type="PROSITE" id="PS50893"/>
    </source>
</evidence>
<accession>D0LTE9</accession>
<keyword evidence="5" id="KW-0227">DNA damage</keyword>
<evidence type="ECO:0000256" key="13">
    <source>
        <dbReference type="ARBA" id="ARBA00042156"/>
    </source>
</evidence>
<gene>
    <name evidence="16" type="ordered locus">Hoch_1286</name>
</gene>
<evidence type="ECO:0000313" key="17">
    <source>
        <dbReference type="Proteomes" id="UP000001880"/>
    </source>
</evidence>
<reference evidence="16 17" key="1">
    <citation type="journal article" date="2010" name="Stand. Genomic Sci.">
        <title>Complete genome sequence of Haliangium ochraceum type strain (SMP-2).</title>
        <authorList>
            <consortium name="US DOE Joint Genome Institute (JGI-PGF)"/>
            <person name="Ivanova N."/>
            <person name="Daum C."/>
            <person name="Lang E."/>
            <person name="Abt B."/>
            <person name="Kopitz M."/>
            <person name="Saunders E."/>
            <person name="Lapidus A."/>
            <person name="Lucas S."/>
            <person name="Glavina Del Rio T."/>
            <person name="Nolan M."/>
            <person name="Tice H."/>
            <person name="Copeland A."/>
            <person name="Cheng J.F."/>
            <person name="Chen F."/>
            <person name="Bruce D."/>
            <person name="Goodwin L."/>
            <person name="Pitluck S."/>
            <person name="Mavromatis K."/>
            <person name="Pati A."/>
            <person name="Mikhailova N."/>
            <person name="Chen A."/>
            <person name="Palaniappan K."/>
            <person name="Land M."/>
            <person name="Hauser L."/>
            <person name="Chang Y.J."/>
            <person name="Jeffries C.D."/>
            <person name="Detter J.C."/>
            <person name="Brettin T."/>
            <person name="Rohde M."/>
            <person name="Goker M."/>
            <person name="Bristow J."/>
            <person name="Markowitz V."/>
            <person name="Eisen J.A."/>
            <person name="Hugenholtz P."/>
            <person name="Kyrpides N.C."/>
            <person name="Klenk H.P."/>
        </authorList>
    </citation>
    <scope>NUCLEOTIDE SEQUENCE [LARGE SCALE GENOMIC DNA]</scope>
    <source>
        <strain evidence="17">DSM 14365 / CIP 107738 / JCM 11303 / AJ 13395 / SMP-2</strain>
    </source>
</reference>
<evidence type="ECO:0000256" key="8">
    <source>
        <dbReference type="ARBA" id="ARBA00022881"/>
    </source>
</evidence>
<dbReference type="GO" id="GO:0003677">
    <property type="term" value="F:DNA binding"/>
    <property type="evidence" value="ECO:0007669"/>
    <property type="project" value="UniProtKB-KW"/>
</dbReference>
<feature type="domain" description="ABC transporter" evidence="15">
    <location>
        <begin position="521"/>
        <end position="816"/>
    </location>
</feature>
<dbReference type="Pfam" id="PF00005">
    <property type="entry name" value="ABC_tran"/>
    <property type="match status" value="1"/>
</dbReference>
<dbReference type="Proteomes" id="UP000001880">
    <property type="component" value="Chromosome"/>
</dbReference>
<dbReference type="GO" id="GO:0006281">
    <property type="term" value="P:DNA repair"/>
    <property type="evidence" value="ECO:0007669"/>
    <property type="project" value="UniProtKB-KW"/>
</dbReference>
<keyword evidence="10" id="KW-0234">DNA repair</keyword>
<organism evidence="16 17">
    <name type="scientific">Haliangium ochraceum (strain DSM 14365 / JCM 11303 / SMP-2)</name>
    <dbReference type="NCBI Taxonomy" id="502025"/>
    <lineage>
        <taxon>Bacteria</taxon>
        <taxon>Pseudomonadati</taxon>
        <taxon>Myxococcota</taxon>
        <taxon>Polyangia</taxon>
        <taxon>Haliangiales</taxon>
        <taxon>Kofleriaceae</taxon>
        <taxon>Haliangium</taxon>
    </lineage>
</organism>
<evidence type="ECO:0000256" key="3">
    <source>
        <dbReference type="ARBA" id="ARBA00022737"/>
    </source>
</evidence>
<dbReference type="AlphaFoldDB" id="D0LTE9"/>
<keyword evidence="9" id="KW-0238">DNA-binding</keyword>
<feature type="compositionally biased region" description="Basic and acidic residues" evidence="14">
    <location>
        <begin position="13"/>
        <end position="50"/>
    </location>
</feature>
<keyword evidence="8" id="KW-0267">Excision nuclease</keyword>
<dbReference type="GO" id="GO:0016887">
    <property type="term" value="F:ATP hydrolysis activity"/>
    <property type="evidence" value="ECO:0007669"/>
    <property type="project" value="InterPro"/>
</dbReference>
<keyword evidence="2" id="KW-0963">Cytoplasm</keyword>
<dbReference type="PANTHER" id="PTHR43152:SF2">
    <property type="entry name" value="DRUG RESISTANCE ABC TRANSPORTER"/>
    <property type="match status" value="1"/>
</dbReference>
<evidence type="ECO:0000256" key="6">
    <source>
        <dbReference type="ARBA" id="ARBA00022769"/>
    </source>
</evidence>
<evidence type="ECO:0000256" key="11">
    <source>
        <dbReference type="ARBA" id="ARBA00038000"/>
    </source>
</evidence>
<evidence type="ECO:0000256" key="4">
    <source>
        <dbReference type="ARBA" id="ARBA00022741"/>
    </source>
</evidence>
<evidence type="ECO:0000256" key="7">
    <source>
        <dbReference type="ARBA" id="ARBA00022840"/>
    </source>
</evidence>
<dbReference type="GO" id="GO:0005524">
    <property type="term" value="F:ATP binding"/>
    <property type="evidence" value="ECO:0007669"/>
    <property type="project" value="UniProtKB-KW"/>
</dbReference>
<evidence type="ECO:0000256" key="12">
    <source>
        <dbReference type="ARBA" id="ARBA00039316"/>
    </source>
</evidence>
<evidence type="ECO:0000256" key="10">
    <source>
        <dbReference type="ARBA" id="ARBA00023204"/>
    </source>
</evidence>
<dbReference type="STRING" id="502025.Hoch_1286"/>
<dbReference type="InterPro" id="IPR003439">
    <property type="entry name" value="ABC_transporter-like_ATP-bd"/>
</dbReference>
<dbReference type="RefSeq" id="WP_012826453.1">
    <property type="nucleotide sequence ID" value="NC_013440.1"/>
</dbReference>
<dbReference type="PANTHER" id="PTHR43152">
    <property type="entry name" value="UVRABC SYSTEM PROTEIN A"/>
    <property type="match status" value="1"/>
</dbReference>
<keyword evidence="6" id="KW-0228">DNA excision</keyword>
<dbReference type="Gene3D" id="3.40.50.300">
    <property type="entry name" value="P-loop containing nucleotide triphosphate hydrolases"/>
    <property type="match status" value="3"/>
</dbReference>
<keyword evidence="17" id="KW-1185">Reference proteome</keyword>
<evidence type="ECO:0000256" key="9">
    <source>
        <dbReference type="ARBA" id="ARBA00023125"/>
    </source>
</evidence>
<comment type="subcellular location">
    <subcellularLocation>
        <location evidence="1">Cytoplasm</location>
    </subcellularLocation>
</comment>
<evidence type="ECO:0000256" key="2">
    <source>
        <dbReference type="ARBA" id="ARBA00022490"/>
    </source>
</evidence>
<evidence type="ECO:0000256" key="1">
    <source>
        <dbReference type="ARBA" id="ARBA00004496"/>
    </source>
</evidence>